<dbReference type="AlphaFoldDB" id="A0A1H1JZ79"/>
<proteinExistence type="predicted"/>
<sequence length="42" mass="5128">MSNCLHNWIYVGANAYDEYTYVPWLKRNVYRRTVDLCRVCIQ</sequence>
<protein>
    <submittedName>
        <fullName evidence="1">Uncharacterized protein</fullName>
    </submittedName>
</protein>
<organism evidence="1 2">
    <name type="scientific">Paraburkholderia tuberum</name>
    <dbReference type="NCBI Taxonomy" id="157910"/>
    <lineage>
        <taxon>Bacteria</taxon>
        <taxon>Pseudomonadati</taxon>
        <taxon>Pseudomonadota</taxon>
        <taxon>Betaproteobacteria</taxon>
        <taxon>Burkholderiales</taxon>
        <taxon>Burkholderiaceae</taxon>
        <taxon>Paraburkholderia</taxon>
    </lineage>
</organism>
<gene>
    <name evidence="1" type="ORF">SAMN05445850_6055</name>
</gene>
<dbReference type="EMBL" id="FNKX01000002">
    <property type="protein sequence ID" value="SDR55343.1"/>
    <property type="molecule type" value="Genomic_DNA"/>
</dbReference>
<accession>A0A1H1JZ79</accession>
<keyword evidence="2" id="KW-1185">Reference proteome</keyword>
<reference evidence="2" key="1">
    <citation type="submission" date="2016-10" db="EMBL/GenBank/DDBJ databases">
        <authorList>
            <person name="Varghese N."/>
            <person name="Submissions S."/>
        </authorList>
    </citation>
    <scope>NUCLEOTIDE SEQUENCE [LARGE SCALE GENOMIC DNA]</scope>
    <source>
        <strain evidence="2">DUS833</strain>
    </source>
</reference>
<name>A0A1H1JZ79_9BURK</name>
<dbReference type="Proteomes" id="UP000199365">
    <property type="component" value="Unassembled WGS sequence"/>
</dbReference>
<evidence type="ECO:0000313" key="2">
    <source>
        <dbReference type="Proteomes" id="UP000199365"/>
    </source>
</evidence>
<evidence type="ECO:0000313" key="1">
    <source>
        <dbReference type="EMBL" id="SDR55343.1"/>
    </source>
</evidence>